<feature type="region of interest" description="Disordered" evidence="5">
    <location>
        <begin position="422"/>
        <end position="452"/>
    </location>
</feature>
<keyword evidence="2 4" id="KW-0863">Zinc-finger</keyword>
<reference evidence="9" key="1">
    <citation type="journal article" date="2023" name="Mol. Phylogenet. Evol.">
        <title>Genome-scale phylogeny and comparative genomics of the fungal order Sordariales.</title>
        <authorList>
            <person name="Hensen N."/>
            <person name="Bonometti L."/>
            <person name="Westerberg I."/>
            <person name="Brannstrom I.O."/>
            <person name="Guillou S."/>
            <person name="Cros-Aarteil S."/>
            <person name="Calhoun S."/>
            <person name="Haridas S."/>
            <person name="Kuo A."/>
            <person name="Mondo S."/>
            <person name="Pangilinan J."/>
            <person name="Riley R."/>
            <person name="LaButti K."/>
            <person name="Andreopoulos B."/>
            <person name="Lipzen A."/>
            <person name="Chen C."/>
            <person name="Yan M."/>
            <person name="Daum C."/>
            <person name="Ng V."/>
            <person name="Clum A."/>
            <person name="Steindorff A."/>
            <person name="Ohm R.A."/>
            <person name="Martin F."/>
            <person name="Silar P."/>
            <person name="Natvig D.O."/>
            <person name="Lalanne C."/>
            <person name="Gautier V."/>
            <person name="Ament-Velasquez S.L."/>
            <person name="Kruys A."/>
            <person name="Hutchinson M.I."/>
            <person name="Powell A.J."/>
            <person name="Barry K."/>
            <person name="Miller A.N."/>
            <person name="Grigoriev I.V."/>
            <person name="Debuchy R."/>
            <person name="Gladieux P."/>
            <person name="Hiltunen Thoren M."/>
            <person name="Johannesson H."/>
        </authorList>
    </citation>
    <scope>NUCLEOTIDE SEQUENCE</scope>
    <source>
        <strain evidence="9">CBS 333.67</strain>
    </source>
</reference>
<dbReference type="InterPro" id="IPR005123">
    <property type="entry name" value="Oxoglu/Fe-dep_dioxygenase_dom"/>
</dbReference>
<reference evidence="9" key="2">
    <citation type="submission" date="2023-06" db="EMBL/GenBank/DDBJ databases">
        <authorList>
            <consortium name="Lawrence Berkeley National Laboratory"/>
            <person name="Mondo S.J."/>
            <person name="Hensen N."/>
            <person name="Bonometti L."/>
            <person name="Westerberg I."/>
            <person name="Brannstrom I.O."/>
            <person name="Guillou S."/>
            <person name="Cros-Aarteil S."/>
            <person name="Calhoun S."/>
            <person name="Haridas S."/>
            <person name="Kuo A."/>
            <person name="Pangilinan J."/>
            <person name="Riley R."/>
            <person name="Labutti K."/>
            <person name="Andreopoulos B."/>
            <person name="Lipzen A."/>
            <person name="Chen C."/>
            <person name="Yanf M."/>
            <person name="Daum C."/>
            <person name="Ng V."/>
            <person name="Clum A."/>
            <person name="Steindorff A."/>
            <person name="Ohm R."/>
            <person name="Martin F."/>
            <person name="Silar P."/>
            <person name="Natvig D."/>
            <person name="Lalanne C."/>
            <person name="Gautier V."/>
            <person name="Ament-Velasquez S.L."/>
            <person name="Kruys A."/>
            <person name="Hutchinson M.I."/>
            <person name="Powell A.J."/>
            <person name="Barry K."/>
            <person name="Miller A.N."/>
            <person name="Grigoriev I.V."/>
            <person name="Debuchy R."/>
            <person name="Gladieux P."/>
            <person name="Thoren M.H."/>
            <person name="Johannesson H."/>
        </authorList>
    </citation>
    <scope>NUCLEOTIDE SEQUENCE</scope>
    <source>
        <strain evidence="9">CBS 333.67</strain>
    </source>
</reference>
<gene>
    <name evidence="9" type="ORF">B0T15DRAFT_484290</name>
</gene>
<dbReference type="InterPro" id="IPR032854">
    <property type="entry name" value="ALKBH3"/>
</dbReference>
<organism evidence="9 10">
    <name type="scientific">Chaetomium strumarium</name>
    <dbReference type="NCBI Taxonomy" id="1170767"/>
    <lineage>
        <taxon>Eukaryota</taxon>
        <taxon>Fungi</taxon>
        <taxon>Dikarya</taxon>
        <taxon>Ascomycota</taxon>
        <taxon>Pezizomycotina</taxon>
        <taxon>Sordariomycetes</taxon>
        <taxon>Sordariomycetidae</taxon>
        <taxon>Sordariales</taxon>
        <taxon>Chaetomiaceae</taxon>
        <taxon>Chaetomium</taxon>
    </lineage>
</organism>
<dbReference type="PANTHER" id="PTHR31212">
    <property type="entry name" value="ALPHA-KETOGLUTARATE-DEPENDENT DIOXYGENASE ALKB HOMOLOG 3"/>
    <property type="match status" value="1"/>
</dbReference>
<dbReference type="RefSeq" id="XP_062722819.1">
    <property type="nucleotide sequence ID" value="XM_062866222.1"/>
</dbReference>
<dbReference type="InterPro" id="IPR037151">
    <property type="entry name" value="AlkB-like_sf"/>
</dbReference>
<evidence type="ECO:0000313" key="9">
    <source>
        <dbReference type="EMBL" id="KAK3307039.1"/>
    </source>
</evidence>
<dbReference type="InterPro" id="IPR003892">
    <property type="entry name" value="CUE"/>
</dbReference>
<evidence type="ECO:0000259" key="7">
    <source>
        <dbReference type="PROSITE" id="PS51471"/>
    </source>
</evidence>
<dbReference type="PROSITE" id="PS51140">
    <property type="entry name" value="CUE"/>
    <property type="match status" value="1"/>
</dbReference>
<comment type="caution">
    <text evidence="9">The sequence shown here is derived from an EMBL/GenBank/DDBJ whole genome shotgun (WGS) entry which is preliminary data.</text>
</comment>
<dbReference type="GO" id="GO:0051213">
    <property type="term" value="F:dioxygenase activity"/>
    <property type="evidence" value="ECO:0007669"/>
    <property type="project" value="InterPro"/>
</dbReference>
<evidence type="ECO:0000256" key="1">
    <source>
        <dbReference type="ARBA" id="ARBA00022723"/>
    </source>
</evidence>
<dbReference type="PROSITE" id="PS51999">
    <property type="entry name" value="ZF_GRF"/>
    <property type="match status" value="1"/>
</dbReference>
<dbReference type="SUPFAM" id="SSF51197">
    <property type="entry name" value="Clavaminate synthase-like"/>
    <property type="match status" value="1"/>
</dbReference>
<dbReference type="GO" id="GO:0006307">
    <property type="term" value="P:DNA alkylation repair"/>
    <property type="evidence" value="ECO:0007669"/>
    <property type="project" value="InterPro"/>
</dbReference>
<dbReference type="FunFam" id="2.60.120.590:FF:000010">
    <property type="entry name" value="GRF zinc finger domain protein"/>
    <property type="match status" value="1"/>
</dbReference>
<evidence type="ECO:0000259" key="8">
    <source>
        <dbReference type="PROSITE" id="PS51999"/>
    </source>
</evidence>
<evidence type="ECO:0000256" key="4">
    <source>
        <dbReference type="PROSITE-ProRule" id="PRU01343"/>
    </source>
</evidence>
<evidence type="ECO:0000256" key="5">
    <source>
        <dbReference type="SAM" id="MobiDB-lite"/>
    </source>
</evidence>
<dbReference type="Proteomes" id="UP001273166">
    <property type="component" value="Unassembled WGS sequence"/>
</dbReference>
<feature type="domain" description="CUE" evidence="6">
    <location>
        <begin position="30"/>
        <end position="75"/>
    </location>
</feature>
<proteinExistence type="predicted"/>
<dbReference type="GO" id="GO:0043130">
    <property type="term" value="F:ubiquitin binding"/>
    <property type="evidence" value="ECO:0007669"/>
    <property type="project" value="InterPro"/>
</dbReference>
<name>A0AAJ0M364_9PEZI</name>
<keyword evidence="1" id="KW-0479">Metal-binding</keyword>
<feature type="domain" description="Fe2OG dioxygenase" evidence="7">
    <location>
        <begin position="247"/>
        <end position="362"/>
    </location>
</feature>
<dbReference type="Gene3D" id="2.60.120.590">
    <property type="entry name" value="Alpha-ketoglutarate-dependent dioxygenase AlkB-like"/>
    <property type="match status" value="1"/>
</dbReference>
<dbReference type="GO" id="GO:0008270">
    <property type="term" value="F:zinc ion binding"/>
    <property type="evidence" value="ECO:0007669"/>
    <property type="project" value="UniProtKB-KW"/>
</dbReference>
<evidence type="ECO:0000256" key="3">
    <source>
        <dbReference type="ARBA" id="ARBA00022833"/>
    </source>
</evidence>
<evidence type="ECO:0000256" key="2">
    <source>
        <dbReference type="ARBA" id="ARBA00022771"/>
    </source>
</evidence>
<dbReference type="EMBL" id="JAUDZG010000003">
    <property type="protein sequence ID" value="KAK3307039.1"/>
    <property type="molecule type" value="Genomic_DNA"/>
</dbReference>
<evidence type="ECO:0000259" key="6">
    <source>
        <dbReference type="PROSITE" id="PS51140"/>
    </source>
</evidence>
<feature type="compositionally biased region" description="Basic residues" evidence="5">
    <location>
        <begin position="1"/>
        <end position="12"/>
    </location>
</feature>
<evidence type="ECO:0000313" key="10">
    <source>
        <dbReference type="Proteomes" id="UP001273166"/>
    </source>
</evidence>
<dbReference type="PROSITE" id="PS51471">
    <property type="entry name" value="FE2OG_OXY"/>
    <property type="match status" value="1"/>
</dbReference>
<dbReference type="CDD" id="cd14279">
    <property type="entry name" value="CUE"/>
    <property type="match status" value="1"/>
</dbReference>
<dbReference type="GeneID" id="87885051"/>
<dbReference type="Pfam" id="PF13532">
    <property type="entry name" value="2OG-FeII_Oxy_2"/>
    <property type="match status" value="1"/>
</dbReference>
<feature type="region of interest" description="Disordered" evidence="5">
    <location>
        <begin position="1"/>
        <end position="32"/>
    </location>
</feature>
<dbReference type="InterPro" id="IPR027450">
    <property type="entry name" value="AlkB-like"/>
</dbReference>
<evidence type="ECO:0008006" key="11">
    <source>
        <dbReference type="Google" id="ProtNLM"/>
    </source>
</evidence>
<keyword evidence="10" id="KW-1185">Reference proteome</keyword>
<feature type="domain" description="GRF-type" evidence="8">
    <location>
        <begin position="373"/>
        <end position="418"/>
    </location>
</feature>
<dbReference type="AlphaFoldDB" id="A0AAJ0M364"/>
<dbReference type="InterPro" id="IPR010666">
    <property type="entry name" value="Znf_GRF"/>
</dbReference>
<feature type="compositionally biased region" description="Basic and acidic residues" evidence="5">
    <location>
        <begin position="432"/>
        <end position="452"/>
    </location>
</feature>
<protein>
    <recommendedName>
        <fullName evidence="11">Fe2OG dioxygenase domain-containing protein</fullName>
    </recommendedName>
</protein>
<keyword evidence="3" id="KW-0862">Zinc</keyword>
<dbReference type="PANTHER" id="PTHR31212:SF4">
    <property type="entry name" value="ALPHA-KETOGLUTARATE-DEPENDENT DIOXYGENASE ALKB HOMOLOG 3"/>
    <property type="match status" value="1"/>
</dbReference>
<dbReference type="Pfam" id="PF06839">
    <property type="entry name" value="Zn_ribbon_GRF"/>
    <property type="match status" value="1"/>
</dbReference>
<accession>A0AAJ0M364</accession>
<sequence length="452" mass="50666">MDAFVTRKKRKSRPDSESSATPGNDAHEDSTDMKLAILSSLHPHSDQETLLDILLAHDGDVGATSQALKTPLLPKKTGGSSTVAAQSSLRSFGLASPSSGSSPSSKRAKLLSRKGATLHLYDPIDISEHTPCTIIHNFLPAEQADSLLLELLEESKTFEKITFKLFDNVVSSPHTSGFYVGSYKELQEQKHEYIYNGMKLTDVRTLTPQLERVRARVQEAVNKEIQDRIRTHYGGKKLRYQSPEPWTPNAAFVNCYNGPQENVGWHSDRLTYLGPRAVIGSLSLGVTREFRVRRIVPDDEPDKPNKPDLAGQIAIHLPHNSLLVMHADMQEEWKHSVSPALAIDPHPVAGSRRINITYRHYRAGFHPRNTPRCPCGVPAVLRVVTKKRENWGRYFWMCYAGNVPGKEACEFFRWAEFDDDGNPVGMKQQDWGLRDEARPDAAEQKKIEVTGK</sequence>